<evidence type="ECO:0000256" key="2">
    <source>
        <dbReference type="ARBA" id="ARBA00022630"/>
    </source>
</evidence>
<reference evidence="7" key="1">
    <citation type="journal article" date="2019" name="Int. J. Syst. Evol. Microbiol.">
        <title>The Global Catalogue of Microorganisms (GCM) 10K type strain sequencing project: providing services to taxonomists for standard genome sequencing and annotation.</title>
        <authorList>
            <consortium name="The Broad Institute Genomics Platform"/>
            <consortium name="The Broad Institute Genome Sequencing Center for Infectious Disease"/>
            <person name="Wu L."/>
            <person name="Ma J."/>
        </authorList>
    </citation>
    <scope>NUCLEOTIDE SEQUENCE [LARGE SCALE GENOMIC DNA]</scope>
    <source>
        <strain evidence="7">NBRC 104970</strain>
    </source>
</reference>
<dbReference type="NCBIfam" id="TIGR00275">
    <property type="entry name" value="aminoacetone oxidase family FAD-binding enzyme"/>
    <property type="match status" value="1"/>
</dbReference>
<feature type="domain" description="RsdA/BaiN/AoA(So)-like Rossmann fold-like" evidence="4">
    <location>
        <begin position="7"/>
        <end position="388"/>
    </location>
</feature>
<keyword evidence="3" id="KW-0274">FAD</keyword>
<evidence type="ECO:0000256" key="1">
    <source>
        <dbReference type="ARBA" id="ARBA00001974"/>
    </source>
</evidence>
<dbReference type="SUPFAM" id="SSF160996">
    <property type="entry name" value="HI0933 insert domain-like"/>
    <property type="match status" value="1"/>
</dbReference>
<proteinExistence type="predicted"/>
<dbReference type="Gene3D" id="2.40.30.10">
    <property type="entry name" value="Translation factors"/>
    <property type="match status" value="1"/>
</dbReference>
<dbReference type="Pfam" id="PF03486">
    <property type="entry name" value="HI0933_like"/>
    <property type="match status" value="1"/>
</dbReference>
<dbReference type="EMBL" id="BSOZ01000038">
    <property type="protein sequence ID" value="GLS05197.1"/>
    <property type="molecule type" value="Genomic_DNA"/>
</dbReference>
<dbReference type="PRINTS" id="PR00411">
    <property type="entry name" value="PNDRDTASEI"/>
</dbReference>
<dbReference type="InterPro" id="IPR036188">
    <property type="entry name" value="FAD/NAD-bd_sf"/>
</dbReference>
<protein>
    <submittedName>
        <fullName evidence="6">Oxidoreductase</fullName>
    </submittedName>
</protein>
<keyword evidence="7" id="KW-1185">Reference proteome</keyword>
<dbReference type="InterPro" id="IPR023166">
    <property type="entry name" value="BaiN-like_dom_sf"/>
</dbReference>
<organism evidence="6 7">
    <name type="scientific">Chitiniphilus shinanonensis</name>
    <dbReference type="NCBI Taxonomy" id="553088"/>
    <lineage>
        <taxon>Bacteria</taxon>
        <taxon>Pseudomonadati</taxon>
        <taxon>Pseudomonadota</taxon>
        <taxon>Betaproteobacteria</taxon>
        <taxon>Neisseriales</taxon>
        <taxon>Chitinibacteraceae</taxon>
        <taxon>Chitiniphilus</taxon>
    </lineage>
</organism>
<dbReference type="InterPro" id="IPR057661">
    <property type="entry name" value="RsdA/BaiN/AoA(So)_Rossmann"/>
</dbReference>
<evidence type="ECO:0000256" key="3">
    <source>
        <dbReference type="ARBA" id="ARBA00022827"/>
    </source>
</evidence>
<dbReference type="InterPro" id="IPR004792">
    <property type="entry name" value="BaiN-like"/>
</dbReference>
<feature type="domain" description="RsdA/BaiN/AoA(So)-like insert" evidence="5">
    <location>
        <begin position="191"/>
        <end position="335"/>
    </location>
</feature>
<evidence type="ECO:0000259" key="5">
    <source>
        <dbReference type="Pfam" id="PF22780"/>
    </source>
</evidence>
<dbReference type="PANTHER" id="PTHR42887">
    <property type="entry name" value="OS12G0638800 PROTEIN"/>
    <property type="match status" value="1"/>
</dbReference>
<gene>
    <name evidence="6" type="ORF">GCM10007860_23470</name>
</gene>
<sequence length="390" mass="41786">MTQRTTDVVVIGAGAAGMMCAATAGARGRSVVLIDHATRLAEKIRISGGGRCNFTNLDVRPECYLSRNPHYCKSALARYTQHDFLKLMARHGLSWHEKTLGQLFCDQGSGAVIDLLKAEVDEGGATWRMGTSVTAVRRLDDGFEVTTPGETWHCASLVIASGGLSIPQIGATGFGYELARQFGLEIVPTAPALVPFTFQPEDLREELAGVAVDDSIVATGRTQFREATLFTHRGASGPAMLQISSYWQPGQPVVIDLLPERTLDELLADANRDALLANVLADALPKRLAQAIVAGLGDNKPLKQYSAKALRSLEDSLKRWQVVPSGTVGYKKAEVTRGGVDTAGLDSRSMMARTVPGLFFIGEVVDVTGWLGGYNFQWAWSSGFAAGSAA</sequence>
<dbReference type="PANTHER" id="PTHR42887:SF2">
    <property type="entry name" value="OS12G0638800 PROTEIN"/>
    <property type="match status" value="1"/>
</dbReference>
<comment type="caution">
    <text evidence="6">The sequence shown here is derived from an EMBL/GenBank/DDBJ whole genome shotgun (WGS) entry which is preliminary data.</text>
</comment>
<dbReference type="InterPro" id="IPR055178">
    <property type="entry name" value="RsdA/BaiN/AoA(So)-like_dom"/>
</dbReference>
<dbReference type="SUPFAM" id="SSF51905">
    <property type="entry name" value="FAD/NAD(P)-binding domain"/>
    <property type="match status" value="1"/>
</dbReference>
<name>A0ABQ6BY92_9NEIS</name>
<dbReference type="Gene3D" id="1.10.8.260">
    <property type="entry name" value="HI0933 insert domain-like"/>
    <property type="match status" value="1"/>
</dbReference>
<dbReference type="Gene3D" id="3.50.50.60">
    <property type="entry name" value="FAD/NAD(P)-binding domain"/>
    <property type="match status" value="1"/>
</dbReference>
<evidence type="ECO:0000313" key="6">
    <source>
        <dbReference type="EMBL" id="GLS05197.1"/>
    </source>
</evidence>
<dbReference type="RefSeq" id="WP_040431486.1">
    <property type="nucleotide sequence ID" value="NZ_BSOZ01000038.1"/>
</dbReference>
<dbReference type="Proteomes" id="UP001156836">
    <property type="component" value="Unassembled WGS sequence"/>
</dbReference>
<accession>A0ABQ6BY92</accession>
<evidence type="ECO:0000259" key="4">
    <source>
        <dbReference type="Pfam" id="PF03486"/>
    </source>
</evidence>
<keyword evidence="2" id="KW-0285">Flavoprotein</keyword>
<dbReference type="Pfam" id="PF22780">
    <property type="entry name" value="HI0933_like_1st"/>
    <property type="match status" value="1"/>
</dbReference>
<evidence type="ECO:0000313" key="7">
    <source>
        <dbReference type="Proteomes" id="UP001156836"/>
    </source>
</evidence>
<comment type="cofactor">
    <cofactor evidence="1">
        <name>FAD</name>
        <dbReference type="ChEBI" id="CHEBI:57692"/>
    </cofactor>
</comment>